<dbReference type="InterPro" id="IPR027417">
    <property type="entry name" value="P-loop_NTPase"/>
</dbReference>
<dbReference type="Pfam" id="PF00176">
    <property type="entry name" value="SNF2-rel_dom"/>
    <property type="match status" value="2"/>
</dbReference>
<dbReference type="PANTHER" id="PTHR45626:SF26">
    <property type="entry name" value="FAMILY HELICASE, PUTATIVE (AFU_ORTHOLOGUE AFUA_2G09120)-RELATED"/>
    <property type="match status" value="1"/>
</dbReference>
<dbReference type="GO" id="GO:0005524">
    <property type="term" value="F:ATP binding"/>
    <property type="evidence" value="ECO:0007669"/>
    <property type="project" value="UniProtKB-KW"/>
</dbReference>
<dbReference type="Proteomes" id="UP000266188">
    <property type="component" value="Unassembled WGS sequence"/>
</dbReference>
<organism evidence="11 12">
    <name type="scientific">Aspergillus sclerotialis</name>
    <dbReference type="NCBI Taxonomy" id="2070753"/>
    <lineage>
        <taxon>Eukaryota</taxon>
        <taxon>Fungi</taxon>
        <taxon>Dikarya</taxon>
        <taxon>Ascomycota</taxon>
        <taxon>Pezizomycotina</taxon>
        <taxon>Eurotiomycetes</taxon>
        <taxon>Eurotiomycetidae</taxon>
        <taxon>Eurotiales</taxon>
        <taxon>Aspergillaceae</taxon>
        <taxon>Aspergillus</taxon>
        <taxon>Aspergillus subgen. Polypaecilum</taxon>
    </lineage>
</organism>
<keyword evidence="1" id="KW-0489">Methyltransferase</keyword>
<dbReference type="SMART" id="SM00487">
    <property type="entry name" value="DEXDc"/>
    <property type="match status" value="1"/>
</dbReference>
<dbReference type="InterPro" id="IPR049730">
    <property type="entry name" value="SNF2/RAD54-like_C"/>
</dbReference>
<dbReference type="Gene3D" id="3.40.50.300">
    <property type="entry name" value="P-loop containing nucleotide triphosphate hydrolases"/>
    <property type="match status" value="1"/>
</dbReference>
<accession>A0A3A3AE06</accession>
<evidence type="ECO:0000259" key="10">
    <source>
        <dbReference type="PROSITE" id="PS51194"/>
    </source>
</evidence>
<keyword evidence="8" id="KW-0067">ATP-binding</keyword>
<evidence type="ECO:0000256" key="5">
    <source>
        <dbReference type="ARBA" id="ARBA00022771"/>
    </source>
</evidence>
<dbReference type="GO" id="GO:0008094">
    <property type="term" value="F:ATP-dependent activity, acting on DNA"/>
    <property type="evidence" value="ECO:0007669"/>
    <property type="project" value="TreeGrafter"/>
</dbReference>
<keyword evidence="3" id="KW-0479">Metal-binding</keyword>
<dbReference type="InterPro" id="IPR038718">
    <property type="entry name" value="SNF2-like_sf"/>
</dbReference>
<dbReference type="InterPro" id="IPR001525">
    <property type="entry name" value="C5_MeTfrase"/>
</dbReference>
<dbReference type="InterPro" id="IPR017907">
    <property type="entry name" value="Znf_RING_CS"/>
</dbReference>
<feature type="region of interest" description="Disordered" evidence="9">
    <location>
        <begin position="1705"/>
        <end position="1775"/>
    </location>
</feature>
<feature type="compositionally biased region" description="Acidic residues" evidence="9">
    <location>
        <begin position="1732"/>
        <end position="1749"/>
    </location>
</feature>
<feature type="compositionally biased region" description="Basic and acidic residues" evidence="9">
    <location>
        <begin position="1362"/>
        <end position="1371"/>
    </location>
</feature>
<dbReference type="InterPro" id="IPR014001">
    <property type="entry name" value="Helicase_ATP-bd"/>
</dbReference>
<name>A0A3A3AE06_9EURO</name>
<dbReference type="CDD" id="cd18793">
    <property type="entry name" value="SF2_C_SNF"/>
    <property type="match status" value="1"/>
</dbReference>
<keyword evidence="4" id="KW-0547">Nucleotide-binding</keyword>
<evidence type="ECO:0000256" key="3">
    <source>
        <dbReference type="ARBA" id="ARBA00022723"/>
    </source>
</evidence>
<dbReference type="PANTHER" id="PTHR45626">
    <property type="entry name" value="TRANSCRIPTION TERMINATION FACTOR 2-RELATED"/>
    <property type="match status" value="1"/>
</dbReference>
<reference evidence="12" key="1">
    <citation type="submission" date="2017-02" db="EMBL/GenBank/DDBJ databases">
        <authorList>
            <person name="Tafer H."/>
            <person name="Lopandic K."/>
        </authorList>
    </citation>
    <scope>NUCLEOTIDE SEQUENCE [LARGE SCALE GENOMIC DNA]</scope>
    <source>
        <strain evidence="12">CBS 366.77</strain>
    </source>
</reference>
<dbReference type="Gene3D" id="3.40.50.10810">
    <property type="entry name" value="Tandem AAA-ATPase domain"/>
    <property type="match status" value="2"/>
</dbReference>
<dbReference type="InterPro" id="IPR050628">
    <property type="entry name" value="SNF2_RAD54_helicase_TF"/>
</dbReference>
<dbReference type="GO" id="GO:0008270">
    <property type="term" value="F:zinc ion binding"/>
    <property type="evidence" value="ECO:0007669"/>
    <property type="project" value="UniProtKB-KW"/>
</dbReference>
<dbReference type="Gene3D" id="3.40.50.150">
    <property type="entry name" value="Vaccinia Virus protein VP39"/>
    <property type="match status" value="1"/>
</dbReference>
<gene>
    <name evidence="11" type="ORF">PHISCL_00137</name>
</gene>
<keyword evidence="6" id="KW-0378">Hydrolase</keyword>
<dbReference type="EMBL" id="MVGC01000002">
    <property type="protein sequence ID" value="RJE27551.1"/>
    <property type="molecule type" value="Genomic_DNA"/>
</dbReference>
<dbReference type="PROSITE" id="PS51194">
    <property type="entry name" value="HELICASE_CTER"/>
    <property type="match status" value="1"/>
</dbReference>
<evidence type="ECO:0000256" key="9">
    <source>
        <dbReference type="SAM" id="MobiDB-lite"/>
    </source>
</evidence>
<evidence type="ECO:0000313" key="11">
    <source>
        <dbReference type="EMBL" id="RJE27551.1"/>
    </source>
</evidence>
<dbReference type="InterPro" id="IPR001650">
    <property type="entry name" value="Helicase_C-like"/>
</dbReference>
<dbReference type="GO" id="GO:0016787">
    <property type="term" value="F:hydrolase activity"/>
    <property type="evidence" value="ECO:0007669"/>
    <property type="project" value="UniProtKB-KW"/>
</dbReference>
<evidence type="ECO:0000313" key="12">
    <source>
        <dbReference type="Proteomes" id="UP000266188"/>
    </source>
</evidence>
<dbReference type="OrthoDB" id="423221at2759"/>
<dbReference type="SUPFAM" id="SSF52540">
    <property type="entry name" value="P-loop containing nucleoside triphosphate hydrolases"/>
    <property type="match status" value="2"/>
</dbReference>
<dbReference type="InterPro" id="IPR000330">
    <property type="entry name" value="SNF2_N"/>
</dbReference>
<feature type="compositionally biased region" description="Low complexity" evidence="9">
    <location>
        <begin position="1343"/>
        <end position="1354"/>
    </location>
</feature>
<evidence type="ECO:0000256" key="8">
    <source>
        <dbReference type="ARBA" id="ARBA00022840"/>
    </source>
</evidence>
<dbReference type="InterPro" id="IPR029063">
    <property type="entry name" value="SAM-dependent_MTases_sf"/>
</dbReference>
<dbReference type="GO" id="GO:0032259">
    <property type="term" value="P:methylation"/>
    <property type="evidence" value="ECO:0007669"/>
    <property type="project" value="UniProtKB-KW"/>
</dbReference>
<dbReference type="GO" id="GO:0008168">
    <property type="term" value="F:methyltransferase activity"/>
    <property type="evidence" value="ECO:0007669"/>
    <property type="project" value="UniProtKB-KW"/>
</dbReference>
<keyword evidence="5" id="KW-0863">Zinc-finger</keyword>
<evidence type="ECO:0000256" key="4">
    <source>
        <dbReference type="ARBA" id="ARBA00022741"/>
    </source>
</evidence>
<dbReference type="GO" id="GO:0006281">
    <property type="term" value="P:DNA repair"/>
    <property type="evidence" value="ECO:0007669"/>
    <property type="project" value="TreeGrafter"/>
</dbReference>
<feature type="compositionally biased region" description="Polar residues" evidence="9">
    <location>
        <begin position="1708"/>
        <end position="1717"/>
    </location>
</feature>
<keyword evidence="7" id="KW-0862">Zinc</keyword>
<evidence type="ECO:0000256" key="6">
    <source>
        <dbReference type="ARBA" id="ARBA00022801"/>
    </source>
</evidence>
<feature type="region of interest" description="Disordered" evidence="9">
    <location>
        <begin position="1333"/>
        <end position="1396"/>
    </location>
</feature>
<keyword evidence="12" id="KW-1185">Reference proteome</keyword>
<proteinExistence type="predicted"/>
<dbReference type="Pfam" id="PF00145">
    <property type="entry name" value="DNA_methylase"/>
    <property type="match status" value="1"/>
</dbReference>
<protein>
    <submittedName>
        <fullName evidence="11">DNA repair protein rad8</fullName>
    </submittedName>
</protein>
<feature type="region of interest" description="Disordered" evidence="9">
    <location>
        <begin position="1"/>
        <end position="36"/>
    </location>
</feature>
<dbReference type="STRING" id="2070753.A0A3A3AE06"/>
<feature type="compositionally biased region" description="Basic residues" evidence="9">
    <location>
        <begin position="1"/>
        <end position="19"/>
    </location>
</feature>
<keyword evidence="2" id="KW-0808">Transferase</keyword>
<evidence type="ECO:0000256" key="2">
    <source>
        <dbReference type="ARBA" id="ARBA00022679"/>
    </source>
</evidence>
<feature type="compositionally biased region" description="Basic and acidic residues" evidence="9">
    <location>
        <begin position="1333"/>
        <end position="1342"/>
    </location>
</feature>
<evidence type="ECO:0000256" key="1">
    <source>
        <dbReference type="ARBA" id="ARBA00022603"/>
    </source>
</evidence>
<evidence type="ECO:0000256" key="7">
    <source>
        <dbReference type="ARBA" id="ARBA00022833"/>
    </source>
</evidence>
<dbReference type="GO" id="GO:0005634">
    <property type="term" value="C:nucleus"/>
    <property type="evidence" value="ECO:0007669"/>
    <property type="project" value="TreeGrafter"/>
</dbReference>
<comment type="caution">
    <text evidence="11">The sequence shown here is derived from an EMBL/GenBank/DDBJ whole genome shotgun (WGS) entry which is preliminary data.</text>
</comment>
<dbReference type="SUPFAM" id="SSF53335">
    <property type="entry name" value="S-adenosyl-L-methionine-dependent methyltransferases"/>
    <property type="match status" value="1"/>
</dbReference>
<feature type="domain" description="Helicase C-terminal" evidence="10">
    <location>
        <begin position="1919"/>
        <end position="2089"/>
    </location>
</feature>
<dbReference type="PROSITE" id="PS00518">
    <property type="entry name" value="ZF_RING_1"/>
    <property type="match status" value="1"/>
</dbReference>
<feature type="compositionally biased region" description="Low complexity" evidence="9">
    <location>
        <begin position="1372"/>
        <end position="1388"/>
    </location>
</feature>
<sequence>MPPKRKGRAPGGRNPKRSRMTSSPPPPYPDDSDIPEHIQHRHQYGGIQAKLDLSKPPIYKLDDIFRSITDHAVGVGFKDFMEYMGSTKLRVATACSGTECPLLALEMVQRFLKEKYKLHFEFEHLFSTEIVPFKQAFIERNFNPPVIFRDVSQLKDEEAQTAYGSLKKVPKDVDIMIAGFACVDFSNLNNKRKPLEDCGESGDTLRAIIDYSKSCRPRMVILENVMGCPWDKVADAWYDIGYLALHVKADTKDFYIPQTRVRGYMFCIDNVRMARQTDLKPNVLDLWQFTFDSFKRPASSPAGMFLLAADDRRLEQIEADIAIRILSGTYRTPSAWEEYAKRHISYRKNKELGHARPISKFGANFSCQLPDFAWHTWARSQPERVWDTLDINFLRRLQGGHDINFKERFIDLSQGVGREEDNRPWGIVGCITPCGIPFSTTRGGPLCGRECLALQGLPLDRLLLTREKERDLQNLAGNAMSSTVVGSAILSALIVGYKLFDRGQSPPTIEEPKQTASFVKYDLAESDIQINMKVVVNLEELKTQGAQTARYCPCERQSGMRRNILMCTECDHTACSACARNPAHNFEPASNLLRSPPLPFISKLKNILPTRLVVLGISEQDYDKFKSDLTLECSPDTWSTFLKSVMQTVGDELRFSDIRRSEFWTVVYDGKHSALKLVINATSVNWLLFAKPAESEPVSSLNRIILDKPIARMTPVDSIFSGVWQVCAPLSSKREMTIYGTGARVASYEQVCGLQDRDHKDGEVWSELVVTGRDEDVIELDADIRGTYERLERCGMANATLHKKKATLDVPAVYLFLDPTKYGDPDGDMFVFSFEHERISGYESRSTIAQVTHEWRSADVTNQAEPVNIYHRRWRKVDAVLEPYGLDVSIECQTLKAGTVITIADVECHQSNVPILSFSAPAAIIKSDWQKGPWKVIDSILDPSLETRFSWMVQRAAGFSGFQEWNRVENSAPLNSENHAPCASCAPQKPRILWTRVNKQIKGYEHPHDAGQYERLIKAKPPPFHVFHRVDENNIGRLLVTLNIQTLLHQAYDKLIGPGVDNGVSFSWRLVPNAYSTKAVLPKFNFIGNQGCPQTQPPGFKVELRPEQQRSLFWMKSQEEGVDFEEEEVEEAFLPLTAWRAEGKATVQRKVRGGVVADEVGYGKTAISLGLISANSDEDKQAFHVDGFIPSTATLIVVPETLIDQWRDEIQRFTNIKHEDILVFKAKILAKTKVSVIKGARIIIIPLSLFANEPYYNGMRKFTGMPDVPSNAGRNFDHWFMDALLSLKNLVKVLMDEGPEAMLSEINRKHDEVDREERQFKYEPSKRYRGEAYVKAKKRESNSESAPEPEANNPDTSEDEGEVKLKLKRPDSSQAEGSSSSQTHVSGSKGKGDSRKLDLREDFNIGNGNTRDNIIIPVLHAFSFSRIIIDEFTYIDKARLDPFFALQARTKWILSGTPAQNDFGDVSTMARFLGVHLGVHNDELSPGKRSRYEMDVEKFQAFKESHSGAWHLNRHSIAQRFLDRFACKNVAEVEQIPSTEHIIVVQQPPVERAIYLELHMRLMAERDVRSHGRDDMPKTDRGRWQNEILKNDTPRTALVKRGAVIELNGWTNKEPAINTLESLIALRKAKASKTRRLFEKEFRKATLDCCDDKQPEELYLLIDDIDGNSFGNRALCSDVFRRIEQFCLLSEHGNDDLRNFFKDRLESTDSGGSQGETPSAEESDSLMKDSETEPFAEDTESESESDDDDNFTKRNYKCSAYNPNPKSSKKSDSPKLITVEKMRRYMKQLVQQAGEIKFVESVGLVLRGEIIECDACNKQPKLGDINILDSCGHILCEKCILMTAENGHCAVVRCGGLAKGTNMISGTDIGRWEPDGAHDVKMADAPTGNENNVAGHCDHNSGYDDNQIRLSSTKYGGSKMDKLVEIIQATPADEKVLLFIQFPDIIDLTSEALKLAGITHNKLIDAKRWPSRDGAAFQKKVKVDKVLILTLGTEASAGLNLQYANHIIFLSPAVSESQYEYEASMCQAIGRSRRFGQTKHVHIYHLLANKTIDVQIYQERRGKVLIERDGEAVLVARGEATDDELKNYQGPVFDEACS</sequence>